<dbReference type="CDD" id="cd05892">
    <property type="entry name" value="IgI_Myotilin_C"/>
    <property type="match status" value="1"/>
</dbReference>
<name>A0A7K7KPR8_9AVES</name>
<dbReference type="InterPro" id="IPR036179">
    <property type="entry name" value="Ig-like_dom_sf"/>
</dbReference>
<dbReference type="InterPro" id="IPR007110">
    <property type="entry name" value="Ig-like_dom"/>
</dbReference>
<feature type="non-terminal residue" evidence="5">
    <location>
        <position position="1"/>
    </location>
</feature>
<dbReference type="GO" id="GO:0007156">
    <property type="term" value="P:homophilic cell adhesion via plasma membrane adhesion molecules"/>
    <property type="evidence" value="ECO:0007669"/>
    <property type="project" value="TreeGrafter"/>
</dbReference>
<dbReference type="InterPro" id="IPR003599">
    <property type="entry name" value="Ig_sub"/>
</dbReference>
<feature type="region of interest" description="Disordered" evidence="3">
    <location>
        <begin position="1"/>
        <end position="131"/>
    </location>
</feature>
<evidence type="ECO:0000313" key="5">
    <source>
        <dbReference type="EMBL" id="NWZ20721.1"/>
    </source>
</evidence>
<feature type="domain" description="Ig-like" evidence="4">
    <location>
        <begin position="262"/>
        <end position="351"/>
    </location>
</feature>
<proteinExistence type="predicted"/>
<dbReference type="FunFam" id="2.60.40.10:FF:000702">
    <property type="entry name" value="Myotilin"/>
    <property type="match status" value="1"/>
</dbReference>
<protein>
    <submittedName>
        <fullName evidence="5">MYOTI protein</fullName>
    </submittedName>
</protein>
<dbReference type="GO" id="GO:0098632">
    <property type="term" value="F:cell-cell adhesion mediator activity"/>
    <property type="evidence" value="ECO:0007669"/>
    <property type="project" value="TreeGrafter"/>
</dbReference>
<dbReference type="GO" id="GO:0030424">
    <property type="term" value="C:axon"/>
    <property type="evidence" value="ECO:0007669"/>
    <property type="project" value="TreeGrafter"/>
</dbReference>
<gene>
    <name evidence="5" type="primary">Myot</name>
    <name evidence="5" type="ORF">ASASCU_R12677</name>
</gene>
<dbReference type="InterPro" id="IPR003598">
    <property type="entry name" value="Ig_sub2"/>
</dbReference>
<accession>A0A7K7KPR8</accession>
<dbReference type="InterPro" id="IPR013098">
    <property type="entry name" value="Ig_I-set"/>
</dbReference>
<dbReference type="Pfam" id="PF07679">
    <property type="entry name" value="I-set"/>
    <property type="match status" value="2"/>
</dbReference>
<evidence type="ECO:0000313" key="6">
    <source>
        <dbReference type="Proteomes" id="UP000525565"/>
    </source>
</evidence>
<feature type="compositionally biased region" description="Polar residues" evidence="3">
    <location>
        <begin position="113"/>
        <end position="131"/>
    </location>
</feature>
<organism evidence="5 6">
    <name type="scientific">Asarcornis scutulata</name>
    <dbReference type="NCBI Taxonomy" id="75869"/>
    <lineage>
        <taxon>Eukaryota</taxon>
        <taxon>Metazoa</taxon>
        <taxon>Chordata</taxon>
        <taxon>Craniata</taxon>
        <taxon>Vertebrata</taxon>
        <taxon>Euteleostomi</taxon>
        <taxon>Archelosauria</taxon>
        <taxon>Archosauria</taxon>
        <taxon>Dinosauria</taxon>
        <taxon>Saurischia</taxon>
        <taxon>Theropoda</taxon>
        <taxon>Coelurosauria</taxon>
        <taxon>Aves</taxon>
        <taxon>Neognathae</taxon>
        <taxon>Galloanserae</taxon>
        <taxon>Anseriformes</taxon>
        <taxon>Anatidae</taxon>
        <taxon>Anatinae</taxon>
        <taxon>Asarcornis</taxon>
    </lineage>
</organism>
<reference evidence="5 6" key="1">
    <citation type="submission" date="2019-09" db="EMBL/GenBank/DDBJ databases">
        <title>Bird 10,000 Genomes (B10K) Project - Family phase.</title>
        <authorList>
            <person name="Zhang G."/>
        </authorList>
    </citation>
    <scope>NUCLEOTIDE SEQUENCE [LARGE SCALE GENOMIC DNA]</scope>
    <source>
        <strain evidence="5">OUT-0051</strain>
        <tissue evidence="5">Kidney</tissue>
    </source>
</reference>
<dbReference type="PANTHER" id="PTHR10075:SF23">
    <property type="entry name" value="MYOTILIN"/>
    <property type="match status" value="1"/>
</dbReference>
<dbReference type="GO" id="GO:0070593">
    <property type="term" value="P:dendrite self-avoidance"/>
    <property type="evidence" value="ECO:0007669"/>
    <property type="project" value="TreeGrafter"/>
</dbReference>
<dbReference type="InterPro" id="IPR013783">
    <property type="entry name" value="Ig-like_fold"/>
</dbReference>
<evidence type="ECO:0000259" key="4">
    <source>
        <dbReference type="PROSITE" id="PS50835"/>
    </source>
</evidence>
<evidence type="ECO:0000256" key="1">
    <source>
        <dbReference type="ARBA" id="ARBA00023157"/>
    </source>
</evidence>
<comment type="caution">
    <text evidence="5">The sequence shown here is derived from an EMBL/GenBank/DDBJ whole genome shotgun (WGS) entry which is preliminary data.</text>
</comment>
<dbReference type="SMART" id="SM00409">
    <property type="entry name" value="IG"/>
    <property type="match status" value="2"/>
</dbReference>
<evidence type="ECO:0000256" key="2">
    <source>
        <dbReference type="ARBA" id="ARBA00023319"/>
    </source>
</evidence>
<feature type="compositionally biased region" description="Low complexity" evidence="3">
    <location>
        <begin position="82"/>
        <end position="93"/>
    </location>
</feature>
<feature type="compositionally biased region" description="Polar residues" evidence="3">
    <location>
        <begin position="12"/>
        <end position="53"/>
    </location>
</feature>
<dbReference type="FunFam" id="2.60.40.10:FF:000032">
    <property type="entry name" value="palladin isoform X1"/>
    <property type="match status" value="1"/>
</dbReference>
<dbReference type="GO" id="GO:0007411">
    <property type="term" value="P:axon guidance"/>
    <property type="evidence" value="ECO:0007669"/>
    <property type="project" value="TreeGrafter"/>
</dbReference>
<dbReference type="SUPFAM" id="SSF48726">
    <property type="entry name" value="Immunoglobulin"/>
    <property type="match status" value="2"/>
</dbReference>
<keyword evidence="6" id="KW-1185">Reference proteome</keyword>
<evidence type="ECO:0000256" key="3">
    <source>
        <dbReference type="SAM" id="MobiDB-lite"/>
    </source>
</evidence>
<feature type="non-terminal residue" evidence="5">
    <location>
        <position position="511"/>
    </location>
</feature>
<dbReference type="Gene3D" id="2.60.40.10">
    <property type="entry name" value="Immunoglobulins"/>
    <property type="match status" value="2"/>
</dbReference>
<keyword evidence="1" id="KW-1015">Disulfide bond</keyword>
<dbReference type="PROSITE" id="PS50835">
    <property type="entry name" value="IG_LIKE"/>
    <property type="match status" value="2"/>
</dbReference>
<dbReference type="GO" id="GO:0005886">
    <property type="term" value="C:plasma membrane"/>
    <property type="evidence" value="ECO:0007669"/>
    <property type="project" value="TreeGrafter"/>
</dbReference>
<dbReference type="PANTHER" id="PTHR10075">
    <property type="entry name" value="BASIGIN RELATED"/>
    <property type="match status" value="1"/>
</dbReference>
<feature type="domain" description="Ig-like" evidence="4">
    <location>
        <begin position="361"/>
        <end position="451"/>
    </location>
</feature>
<dbReference type="Proteomes" id="UP000525565">
    <property type="component" value="Unassembled WGS sequence"/>
</dbReference>
<keyword evidence="2" id="KW-0393">Immunoglobulin domain</keyword>
<dbReference type="AlphaFoldDB" id="A0A7K7KPR8"/>
<sequence>MFNYERPKHFIQSKNVCQGQQQPPGPATSTEPSRQIKQSSILIQPRNPSGQKFSSSSSLSSSITLSSPSCSAPKESTYPVTPASAQSPASSSSGQRLISMPNQPPAAFLCSVLPSQPDYNSQTPPREPQNNFLFSPCTSSYSKPMYNKQASINSMQKTSDQEIRGTKEALIQDLEKKLRCKDNLLQNGNQRLTYEERMARRLLGPENAASVFEAQSEDMQNAQHQNAENIRLQVPTTHVRSRPSSRGDERGHDAIQEKFFQPRFTQVPEDVIIEEGRFCRLDFKVSGLPTPDVMWYQNGRMVHQDQFHKMIVSEKGFHSFIFEAVKSSDAGTYECVAVNRAGEASFAVKVEVIAKEHHTPPTFIFKPQSKKVFEGDTARLECQISAIPTPRIYWKRNNEMVQYNTDRISLLHDNTGRICLLIHNANKKDAGWYTVSAVNGAGVATCHARLEVASKYHFAPVPAPKQLRVRPTFSKYLALNGRGLDVKQAFSPEGEFQRLAEQSGLYESDEL</sequence>
<feature type="compositionally biased region" description="Low complexity" evidence="3">
    <location>
        <begin position="54"/>
        <end position="71"/>
    </location>
</feature>
<dbReference type="EMBL" id="VZSO01000044">
    <property type="protein sequence ID" value="NWZ20721.1"/>
    <property type="molecule type" value="Genomic_DNA"/>
</dbReference>
<dbReference type="SMART" id="SM00408">
    <property type="entry name" value="IGc2"/>
    <property type="match status" value="2"/>
</dbReference>